<dbReference type="NCBIfam" id="TIGR03605">
    <property type="entry name" value="antibiot_sagB"/>
    <property type="match status" value="1"/>
</dbReference>
<evidence type="ECO:0000313" key="2">
    <source>
        <dbReference type="EMBL" id="ANB62147.1"/>
    </source>
</evidence>
<dbReference type="RefSeq" id="WP_066327532.1">
    <property type="nucleotide sequence ID" value="NZ_CP015439.1"/>
</dbReference>
<dbReference type="PANTHER" id="PTHR43745:SF2">
    <property type="entry name" value="NITROREDUCTASE MJ1384-RELATED"/>
    <property type="match status" value="1"/>
</dbReference>
<accession>A0A160F6B6</accession>
<proteinExistence type="predicted"/>
<sequence length="567" mass="65156">MKVLSKIHAKEMGIVVSYDPQFRMPVRPKISKHIRLINYGDDGLIFDGAPEKQLLRGSAVENFLYDLISLADGTRTIQEIAETLNIYPYQFIYNALALLYSRGLLQEGTSSHYLEETPYYKFIERHIDVTRVNVHPIEAIERLHAYSVFIHGEPDDVEYLSNGLRQYDICIVDHLTPFTEDNKLFAIAICESINNLEEIKPFAWKCYEYNIPWILITFSHNKIYIGPYFERNETLCFECYLKQINSIDEIPIGTNTEMTDTLLRRIGLDYAGIEVVHLLSRIASSHLIHNLKKVNLETFEYAPINVSRILFCEQCDPIKGMKPTINLVSQYEGYVAFPSRHLINPKDHQNHYKQGNIALTKPSLVYPSCPHINLPHGDSLPELNYNPRDFSDLQLLTKLMLLTAGLKKNIGNNDPRVYRWAPTGGNLGSVGVYFVNKGIKELQKGIYFYETSTHTLAQLNDSLEEQFLQKITIDSRLSGLNLLGYLIFSGSYDRVYKKYKEFAYKIVHLDAGVAYAQSQVVAQLLGLELQLCESWNNEEIEHLLRLDHLNEPVTLIATLHKRGERND</sequence>
<dbReference type="InterPro" id="IPR000415">
    <property type="entry name" value="Nitroreductase-like"/>
</dbReference>
<dbReference type="PANTHER" id="PTHR43745">
    <property type="entry name" value="NITROREDUCTASE MJ1384-RELATED"/>
    <property type="match status" value="1"/>
</dbReference>
<dbReference type="InterPro" id="IPR052544">
    <property type="entry name" value="Bacteriocin_Proc_Enz"/>
</dbReference>
<dbReference type="PATRIC" id="fig|294699.3.peg.3089"/>
<keyword evidence="3" id="KW-1185">Reference proteome</keyword>
<dbReference type="AlphaFoldDB" id="A0A160F6B6"/>
<organism evidence="2 3">
    <name type="scientific">Anoxybacteroides amylolyticum</name>
    <dbReference type="NCBI Taxonomy" id="294699"/>
    <lineage>
        <taxon>Bacteria</taxon>
        <taxon>Bacillati</taxon>
        <taxon>Bacillota</taxon>
        <taxon>Bacilli</taxon>
        <taxon>Bacillales</taxon>
        <taxon>Anoxybacillaceae</taxon>
        <taxon>Anoxybacteroides</taxon>
    </lineage>
</organism>
<name>A0A160F6B6_9BACL</name>
<dbReference type="Proteomes" id="UP000076865">
    <property type="component" value="Plasmid pDSM15939_1"/>
</dbReference>
<evidence type="ECO:0000259" key="1">
    <source>
        <dbReference type="Pfam" id="PF00881"/>
    </source>
</evidence>
<dbReference type="OrthoDB" id="9801593at2"/>
<dbReference type="Gene3D" id="3.40.50.720">
    <property type="entry name" value="NAD(P)-binding Rossmann-like Domain"/>
    <property type="match status" value="1"/>
</dbReference>
<dbReference type="Pfam" id="PF00881">
    <property type="entry name" value="Nitroreductase"/>
    <property type="match status" value="1"/>
</dbReference>
<keyword evidence="2" id="KW-0614">Plasmid</keyword>
<dbReference type="Gene3D" id="3.90.930.60">
    <property type="match status" value="1"/>
</dbReference>
<gene>
    <name evidence="2" type="ORF">GFC30_2994</name>
</gene>
<dbReference type="EMBL" id="CP015439">
    <property type="protein sequence ID" value="ANB62147.1"/>
    <property type="molecule type" value="Genomic_DNA"/>
</dbReference>
<dbReference type="KEGG" id="aamy:GFC30_2994"/>
<dbReference type="Gene3D" id="3.40.109.10">
    <property type="entry name" value="NADH Oxidase"/>
    <property type="match status" value="1"/>
</dbReference>
<reference evidence="2 3" key="1">
    <citation type="journal article" date="2006" name="Syst. Appl. Microbiol.">
        <title>Anoxybacillus amylolyticus sp. nov., a thermophilic amylase producing bacterium isolated from Mount Rittmann (Antarctica).</title>
        <authorList>
            <person name="Poli A."/>
            <person name="Esposito E."/>
            <person name="Lama L."/>
            <person name="Orlando P."/>
            <person name="Nicolaus G."/>
            <person name="de Appolonia F."/>
            <person name="Gambacorta A."/>
            <person name="Nicolaus B."/>
        </authorList>
    </citation>
    <scope>NUCLEOTIDE SEQUENCE [LARGE SCALE GENOMIC DNA]</scope>
    <source>
        <strain evidence="2 3">DSM 15939</strain>
        <plasmid evidence="3">Plasmid pdsm15939_1</plasmid>
    </source>
</reference>
<dbReference type="GO" id="GO:0016491">
    <property type="term" value="F:oxidoreductase activity"/>
    <property type="evidence" value="ECO:0007669"/>
    <property type="project" value="InterPro"/>
</dbReference>
<feature type="domain" description="Nitroreductase" evidence="1">
    <location>
        <begin position="411"/>
        <end position="556"/>
    </location>
</feature>
<dbReference type="InterPro" id="IPR029479">
    <property type="entry name" value="Nitroreductase"/>
</dbReference>
<evidence type="ECO:0000313" key="3">
    <source>
        <dbReference type="Proteomes" id="UP000076865"/>
    </source>
</evidence>
<geneLocation type="plasmid" evidence="3">
    <name>pdsm15939_1</name>
</geneLocation>
<dbReference type="InterPro" id="IPR020051">
    <property type="entry name" value="SagB-type_dehydrogenase"/>
</dbReference>
<dbReference type="SUPFAM" id="SSF55469">
    <property type="entry name" value="FMN-dependent nitroreductase-like"/>
    <property type="match status" value="1"/>
</dbReference>
<protein>
    <submittedName>
        <fullName evidence="2">SagB-type dehydrogenase domain protein</fullName>
    </submittedName>
</protein>